<comment type="caution">
    <text evidence="10">The sequence shown here is derived from an EMBL/GenBank/DDBJ whole genome shotgun (WGS) entry which is preliminary data.</text>
</comment>
<dbReference type="SUPFAM" id="SSF81901">
    <property type="entry name" value="HCP-like"/>
    <property type="match status" value="1"/>
</dbReference>
<dbReference type="GO" id="GO:0036064">
    <property type="term" value="C:ciliary basal body"/>
    <property type="evidence" value="ECO:0007669"/>
    <property type="project" value="TreeGrafter"/>
</dbReference>
<feature type="domain" description="IF140 C-terminal TPR" evidence="8">
    <location>
        <begin position="827"/>
        <end position="954"/>
    </location>
</feature>
<sequence length="1012" mass="115641">MCVERSRRLFGEIFHPHCGIIIYCTALCLPGRPTRLWTIPGHETTRERGDATIRERDEKTTRERGDATIRERNETTTREQGEVTTRERRKRLHANKINLRVHSYLGLFHCKKFNAAIVQSAAPVFVSTVQLFEQFAALLFVSFAGVRAIRRILLAGFSSNASNISSSACVSCLMAAFRKGHIKVLKWMDGKSRNAISKAAQCKGRLITAHCWDVEEPRLLVCRAQRLESHDSKSFIKENDQIAQASVVLVSLFVTSDHGIVIQDVKPIADENCRLLGVHSPHIVILNSEKSVDKSSKIVQLLMRDFEELGECDSVTRKAVMDFSFHISVANMEEAFKAIKSIKNEAVWKSLAKMCVKTKQLNMALLCLGHMKQANAARALREAMQDDTLNLEAQVGILAVELGLHTDAERLFREAKRLDLLGRLYEARNKFKEAIQLGNNENKIREKTSYYNYARALEQQGKVAEAIDMYTKADCHRFEVPRMLLMRPRELLTYLNSSEESEIKNWHAQYTESTGDMETALHLYEQAKDTLSMTRLLCYFGRDDEVCELVTRTNHAAAAYHLAAHYESKNNVMQAIHFYTVAKTYTNAIRLCKEHFMREELWPLAILASRHSQIDVAKFYEDNNQPDRAVLLYHKAGLLHKALDVAFRTQQYSALQLIITDVNADSDPALIRKCADYFMQNDQIDKAVDLLATGRDYMAALNLIQQHNVVLNEELADKLTIEKVSNDNTDRERMRISTLEKIVEIAFDQGNYHLATKKFTQAGNKLRAMKALLKSGDTEKICFFAQVSRNREIYIMAGNYLQSLDWQNQPEILQNIINFYSKGKAMDLLANFYVACAQVEIDEFQNYEKALDALNQASRCLSKVMTPRDPDIHSRAVELVNNRMSAIKRYLDIKRLFDRNETETAMQQVRHLLDSQGSNLEQSVRRGDLFATITQHYANIGDTEKACATIEELKRLVPGINLTYYFNINLLEALGYKMKVQRQDSSDKDDGIEELLGEYIFIQSIYSDNLHL</sequence>
<dbReference type="GO" id="GO:0030991">
    <property type="term" value="C:intraciliary transport particle A"/>
    <property type="evidence" value="ECO:0007669"/>
    <property type="project" value="TreeGrafter"/>
</dbReference>
<keyword evidence="11" id="KW-1185">Reference proteome</keyword>
<protein>
    <submittedName>
        <fullName evidence="10">Uncharacterized protein</fullName>
    </submittedName>
</protein>
<feature type="region of interest" description="Disordered" evidence="6">
    <location>
        <begin position="47"/>
        <end position="87"/>
    </location>
</feature>
<name>A0AAW2FL04_9HYME</name>
<feature type="domain" description="IF140/IFT172/WDR19 TPR" evidence="9">
    <location>
        <begin position="331"/>
        <end position="819"/>
    </location>
</feature>
<evidence type="ECO:0000256" key="5">
    <source>
        <dbReference type="ARBA" id="ARBA00023273"/>
    </source>
</evidence>
<dbReference type="EMBL" id="JADYXP020000011">
    <property type="protein sequence ID" value="KAL0114832.1"/>
    <property type="molecule type" value="Genomic_DNA"/>
</dbReference>
<gene>
    <name evidence="10" type="ORF">PUN28_011877</name>
</gene>
<organism evidence="10 11">
    <name type="scientific">Cardiocondyla obscurior</name>
    <dbReference type="NCBI Taxonomy" id="286306"/>
    <lineage>
        <taxon>Eukaryota</taxon>
        <taxon>Metazoa</taxon>
        <taxon>Ecdysozoa</taxon>
        <taxon>Arthropoda</taxon>
        <taxon>Hexapoda</taxon>
        <taxon>Insecta</taxon>
        <taxon>Pterygota</taxon>
        <taxon>Neoptera</taxon>
        <taxon>Endopterygota</taxon>
        <taxon>Hymenoptera</taxon>
        <taxon>Apocrita</taxon>
        <taxon>Aculeata</taxon>
        <taxon>Formicoidea</taxon>
        <taxon>Formicidae</taxon>
        <taxon>Myrmicinae</taxon>
        <taxon>Cardiocondyla</taxon>
    </lineage>
</organism>
<keyword evidence="4" id="KW-0969">Cilium</keyword>
<dbReference type="Pfam" id="PF24762">
    <property type="entry name" value="TPR_IF140-IFT172"/>
    <property type="match status" value="1"/>
</dbReference>
<proteinExistence type="predicted"/>
<evidence type="ECO:0000256" key="3">
    <source>
        <dbReference type="ARBA" id="ARBA00022737"/>
    </source>
</evidence>
<dbReference type="InterPro" id="IPR011990">
    <property type="entry name" value="TPR-like_helical_dom_sf"/>
</dbReference>
<reference evidence="10 11" key="1">
    <citation type="submission" date="2023-03" db="EMBL/GenBank/DDBJ databases">
        <title>High recombination rates correlate with genetic variation in Cardiocondyla obscurior ants.</title>
        <authorList>
            <person name="Errbii M."/>
        </authorList>
    </citation>
    <scope>NUCLEOTIDE SEQUENCE [LARGE SCALE GENOMIC DNA]</scope>
    <source>
        <strain evidence="10">Alpha-2009</strain>
        <tissue evidence="10">Whole body</tissue>
    </source>
</reference>
<comment type="subcellular location">
    <subcellularLocation>
        <location evidence="1">Cell projection</location>
        <location evidence="1">Cilium</location>
    </subcellularLocation>
</comment>
<dbReference type="SUPFAM" id="SSF48452">
    <property type="entry name" value="TPR-like"/>
    <property type="match status" value="1"/>
</dbReference>
<dbReference type="Pfam" id="PF23385">
    <property type="entry name" value="Beta-prop_IFT140_2nd"/>
    <property type="match status" value="1"/>
</dbReference>
<dbReference type="InterPro" id="IPR056155">
    <property type="entry name" value="Beta-prop_IFT140_2nd"/>
</dbReference>
<evidence type="ECO:0000256" key="2">
    <source>
        <dbReference type="ARBA" id="ARBA00022574"/>
    </source>
</evidence>
<dbReference type="Pfam" id="PF24760">
    <property type="entry name" value="TPR_IF140_C"/>
    <property type="match status" value="1"/>
</dbReference>
<dbReference type="InterPro" id="IPR056168">
    <property type="entry name" value="TPR_IF140/IFT172/WDR19"/>
</dbReference>
<dbReference type="GO" id="GO:0035721">
    <property type="term" value="P:intraciliary retrograde transport"/>
    <property type="evidence" value="ECO:0007669"/>
    <property type="project" value="TreeGrafter"/>
</dbReference>
<feature type="domain" description="IFT140 second beta-propeller" evidence="7">
    <location>
        <begin position="192"/>
        <end position="287"/>
    </location>
</feature>
<evidence type="ECO:0000259" key="9">
    <source>
        <dbReference type="Pfam" id="PF24762"/>
    </source>
</evidence>
<dbReference type="AlphaFoldDB" id="A0AAW2FL04"/>
<keyword evidence="2" id="KW-0853">WD repeat</keyword>
<evidence type="ECO:0000313" key="11">
    <source>
        <dbReference type="Proteomes" id="UP001430953"/>
    </source>
</evidence>
<evidence type="ECO:0000259" key="7">
    <source>
        <dbReference type="Pfam" id="PF23385"/>
    </source>
</evidence>
<evidence type="ECO:0000313" key="10">
    <source>
        <dbReference type="EMBL" id="KAL0114832.1"/>
    </source>
</evidence>
<accession>A0AAW2FL04</accession>
<evidence type="ECO:0000256" key="4">
    <source>
        <dbReference type="ARBA" id="ARBA00023069"/>
    </source>
</evidence>
<evidence type="ECO:0000256" key="1">
    <source>
        <dbReference type="ARBA" id="ARBA00004138"/>
    </source>
</evidence>
<keyword evidence="3" id="KW-0677">Repeat</keyword>
<keyword evidence="5" id="KW-0966">Cell projection</keyword>
<dbReference type="PANTHER" id="PTHR15722:SF7">
    <property type="entry name" value="INTRAFLAGELLAR TRANSPORT PROTEIN 140 HOMOLOG"/>
    <property type="match status" value="1"/>
</dbReference>
<evidence type="ECO:0000256" key="6">
    <source>
        <dbReference type="SAM" id="MobiDB-lite"/>
    </source>
</evidence>
<feature type="compositionally biased region" description="Basic and acidic residues" evidence="6">
    <location>
        <begin position="47"/>
        <end position="86"/>
    </location>
</feature>
<evidence type="ECO:0000259" key="8">
    <source>
        <dbReference type="Pfam" id="PF24760"/>
    </source>
</evidence>
<dbReference type="PANTHER" id="PTHR15722">
    <property type="entry name" value="IFT140/172-RELATED"/>
    <property type="match status" value="1"/>
</dbReference>
<dbReference type="Proteomes" id="UP001430953">
    <property type="component" value="Unassembled WGS sequence"/>
</dbReference>
<dbReference type="InterPro" id="IPR056156">
    <property type="entry name" value="TPR_IF140_C"/>
</dbReference>
<dbReference type="GO" id="GO:0005930">
    <property type="term" value="C:axoneme"/>
    <property type="evidence" value="ECO:0007669"/>
    <property type="project" value="TreeGrafter"/>
</dbReference>
<dbReference type="Gene3D" id="1.25.40.470">
    <property type="match status" value="2"/>
</dbReference>